<dbReference type="PANTHER" id="PTHR12468">
    <property type="entry name" value="GPI MANNOSYLTRANSFERASE 2"/>
    <property type="match status" value="1"/>
</dbReference>
<dbReference type="Pfam" id="PF04188">
    <property type="entry name" value="Mannosyl_trans2"/>
    <property type="match status" value="1"/>
</dbReference>
<dbReference type="RefSeq" id="XP_004832443.1">
    <property type="nucleotide sequence ID" value="XM_004832386.1"/>
</dbReference>
<keyword evidence="6 11" id="KW-0808">Transferase</keyword>
<keyword evidence="10 11" id="KW-0472">Membrane</keyword>
<dbReference type="Proteomes" id="UP000031512">
    <property type="component" value="Unassembled WGS sequence"/>
</dbReference>
<feature type="transmembrane region" description="Helical" evidence="11">
    <location>
        <begin position="190"/>
        <end position="209"/>
    </location>
</feature>
<dbReference type="VEuPathDB" id="PiroplasmaDB:BEWA_015520"/>
<accession>L1LCB9</accession>
<dbReference type="GeneID" id="15802655"/>
<dbReference type="eggNOG" id="ENOG502T18H">
    <property type="taxonomic scope" value="Eukaryota"/>
</dbReference>
<feature type="transmembrane region" description="Helical" evidence="11">
    <location>
        <begin position="125"/>
        <end position="151"/>
    </location>
</feature>
<dbReference type="UniPathway" id="UPA00196"/>
<evidence type="ECO:0000256" key="6">
    <source>
        <dbReference type="ARBA" id="ARBA00022679"/>
    </source>
</evidence>
<dbReference type="GO" id="GO:0006506">
    <property type="term" value="P:GPI anchor biosynthetic process"/>
    <property type="evidence" value="ECO:0007669"/>
    <property type="project" value="UniProtKB-UniPathway"/>
</dbReference>
<evidence type="ECO:0000256" key="2">
    <source>
        <dbReference type="ARBA" id="ARBA00004687"/>
    </source>
</evidence>
<gene>
    <name evidence="12" type="ORF">BEWA_015520</name>
</gene>
<keyword evidence="5 11" id="KW-0328">Glycosyltransferase</keyword>
<evidence type="ECO:0000256" key="9">
    <source>
        <dbReference type="ARBA" id="ARBA00022989"/>
    </source>
</evidence>
<feature type="transmembrane region" description="Helical" evidence="11">
    <location>
        <begin position="471"/>
        <end position="497"/>
    </location>
</feature>
<feature type="transmembrane region" description="Helical" evidence="11">
    <location>
        <begin position="422"/>
        <end position="440"/>
    </location>
</feature>
<evidence type="ECO:0000256" key="1">
    <source>
        <dbReference type="ARBA" id="ARBA00004477"/>
    </source>
</evidence>
<comment type="similarity">
    <text evidence="3 11">Belongs to the PIGV family.</text>
</comment>
<evidence type="ECO:0000256" key="5">
    <source>
        <dbReference type="ARBA" id="ARBA00022676"/>
    </source>
</evidence>
<dbReference type="PANTHER" id="PTHR12468:SF2">
    <property type="entry name" value="GPI MANNOSYLTRANSFERASE 2"/>
    <property type="match status" value="1"/>
</dbReference>
<proteinExistence type="inferred from homology"/>
<name>L1LCB9_THEEQ</name>
<keyword evidence="13" id="KW-1185">Reference proteome</keyword>
<comment type="function">
    <text evidence="11">Mannosyltransferase involved in glycosylphosphatidylinositol-anchor biosynthesis.</text>
</comment>
<organism evidence="12 13">
    <name type="scientific">Theileria equi strain WA</name>
    <dbReference type="NCBI Taxonomy" id="1537102"/>
    <lineage>
        <taxon>Eukaryota</taxon>
        <taxon>Sar</taxon>
        <taxon>Alveolata</taxon>
        <taxon>Apicomplexa</taxon>
        <taxon>Aconoidasida</taxon>
        <taxon>Piroplasmida</taxon>
        <taxon>Theileriidae</taxon>
        <taxon>Theileria</taxon>
    </lineage>
</organism>
<evidence type="ECO:0000256" key="3">
    <source>
        <dbReference type="ARBA" id="ARBA00008698"/>
    </source>
</evidence>
<dbReference type="EC" id="2.4.1.-" evidence="11"/>
<evidence type="ECO:0000313" key="13">
    <source>
        <dbReference type="Proteomes" id="UP000031512"/>
    </source>
</evidence>
<keyword evidence="8 11" id="KW-0256">Endoplasmic reticulum</keyword>
<dbReference type="AlphaFoldDB" id="L1LCB9"/>
<feature type="transmembrane region" description="Helical" evidence="11">
    <location>
        <begin position="503"/>
        <end position="521"/>
    </location>
</feature>
<comment type="pathway">
    <text evidence="2 11">Glycolipid biosynthesis; glycosylphosphatidylinositol-anchor biosynthesis.</text>
</comment>
<dbReference type="GO" id="GO:0004376">
    <property type="term" value="F:GPI mannosyltransferase activity"/>
    <property type="evidence" value="ECO:0007669"/>
    <property type="project" value="InterPro"/>
</dbReference>
<keyword evidence="7 11" id="KW-0812">Transmembrane</keyword>
<dbReference type="GO" id="GO:0005789">
    <property type="term" value="C:endoplasmic reticulum membrane"/>
    <property type="evidence" value="ECO:0007669"/>
    <property type="project" value="UniProtKB-SubCell"/>
</dbReference>
<comment type="subcellular location">
    <subcellularLocation>
        <location evidence="1 11">Endoplasmic reticulum membrane</location>
        <topology evidence="1 11">Multi-pass membrane protein</topology>
    </subcellularLocation>
</comment>
<evidence type="ECO:0000256" key="4">
    <source>
        <dbReference type="ARBA" id="ARBA00022502"/>
    </source>
</evidence>
<dbReference type="GO" id="GO:0000009">
    <property type="term" value="F:alpha-1,6-mannosyltransferase activity"/>
    <property type="evidence" value="ECO:0007669"/>
    <property type="project" value="InterPro"/>
</dbReference>
<reference evidence="12 13" key="1">
    <citation type="journal article" date="2012" name="BMC Genomics">
        <title>Comparative genomic analysis and phylogenetic position of Theileria equi.</title>
        <authorList>
            <person name="Kappmeyer L.S."/>
            <person name="Thiagarajan M."/>
            <person name="Herndon D.R."/>
            <person name="Ramsay J.D."/>
            <person name="Caler E."/>
            <person name="Djikeng A."/>
            <person name="Gillespie J.J."/>
            <person name="Lau A.O."/>
            <person name="Roalson E.H."/>
            <person name="Silva J.C."/>
            <person name="Silva M.G."/>
            <person name="Suarez C.E."/>
            <person name="Ueti M.W."/>
            <person name="Nene V.M."/>
            <person name="Mealey R.H."/>
            <person name="Knowles D.P."/>
            <person name="Brayton K.A."/>
        </authorList>
    </citation>
    <scope>NUCLEOTIDE SEQUENCE [LARGE SCALE GENOMIC DNA]</scope>
    <source>
        <strain evidence="12 13">WA</strain>
    </source>
</reference>
<protein>
    <recommendedName>
        <fullName evidence="11">GPI mannosyltransferase 2</fullName>
        <ecNumber evidence="11">2.4.1.-</ecNumber>
    </recommendedName>
</protein>
<keyword evidence="9 11" id="KW-1133">Transmembrane helix</keyword>
<dbReference type="OrthoDB" id="10252502at2759"/>
<dbReference type="STRING" id="1537102.L1LCB9"/>
<evidence type="ECO:0000313" key="12">
    <source>
        <dbReference type="EMBL" id="EKX72991.1"/>
    </source>
</evidence>
<evidence type="ECO:0000256" key="11">
    <source>
        <dbReference type="RuleBase" id="RU363112"/>
    </source>
</evidence>
<feature type="transmembrane region" description="Helical" evidence="11">
    <location>
        <begin position="311"/>
        <end position="341"/>
    </location>
</feature>
<evidence type="ECO:0000256" key="8">
    <source>
        <dbReference type="ARBA" id="ARBA00022824"/>
    </source>
</evidence>
<comment type="caution">
    <text evidence="12">The sequence shown here is derived from an EMBL/GenBank/DDBJ whole genome shotgun (WGS) entry which is preliminary data.</text>
</comment>
<feature type="transmembrane region" description="Helical" evidence="11">
    <location>
        <begin position="246"/>
        <end position="267"/>
    </location>
</feature>
<dbReference type="KEGG" id="beq:BEWA_015520"/>
<evidence type="ECO:0000256" key="10">
    <source>
        <dbReference type="ARBA" id="ARBA00023136"/>
    </source>
</evidence>
<dbReference type="GO" id="GO:0031501">
    <property type="term" value="C:mannosyltransferase complex"/>
    <property type="evidence" value="ECO:0007669"/>
    <property type="project" value="TreeGrafter"/>
</dbReference>
<evidence type="ECO:0000256" key="7">
    <source>
        <dbReference type="ARBA" id="ARBA00022692"/>
    </source>
</evidence>
<dbReference type="EMBL" id="ACOU01000004">
    <property type="protein sequence ID" value="EKX72991.1"/>
    <property type="molecule type" value="Genomic_DNA"/>
</dbReference>
<keyword evidence="4 11" id="KW-0337">GPI-anchor biosynthesis</keyword>
<sequence>MAKDESHEEVVPLDKIELQSKNVVYGNTTYPYTTLMGFLDKNEQDDFFKGYKFKLWIKLLPFLSWDAERFLKYSTDDLVYGTEDSTAFFPLLPYLSNLAGKCLGLCHKFLIDKGFFNDGTELPKFMYIAIAGLLITNVSAIISAVLIYLLCWKLLLRRKCLNDLGDGYFDTGIRWTGVYEEVKFKKIERISYLASILYNICPAAIHASALYTESVFSLFSFLAILCLFEAEEIFYSKEYSSFLYTLQKYILEIAAVFLFFLCCFLRSNGIMLAIPLFFHTLRTCPLLSKFNILMEHYKPMWTERNERSSKLYFVIAAIFHWIKAAFYAATLALPLICLQFYGYVVYCLVTPLDDIKLLSFPKFLRAALTKGGIKRFLGRASLPTEHRSWCNSRFPNIYKHVQKEYWNLALFWILRNPVRLHMLLYTGGTIMICVFCLIRYKNFVRELYRKLYDYRLGQDGKTGGLCSKITLLVSLLSHPEVGLVLHLLSTLFTFLFYGHTNVLMRQTLCLIAYHLHFAIIVERIRHINHWKWESLCKLDIEIMVAFFLLLQNVLLCFIGIALFSNFLGWT</sequence>
<feature type="transmembrane region" description="Helical" evidence="11">
    <location>
        <begin position="542"/>
        <end position="567"/>
    </location>
</feature>
<dbReference type="InterPro" id="IPR007315">
    <property type="entry name" value="PIG-V/Gpi18"/>
</dbReference>